<evidence type="ECO:0000256" key="4">
    <source>
        <dbReference type="ARBA" id="ARBA00022692"/>
    </source>
</evidence>
<feature type="transmembrane region" description="Helical" evidence="9">
    <location>
        <begin position="169"/>
        <end position="190"/>
    </location>
</feature>
<keyword evidence="3 7" id="KW-0813">Transport</keyword>
<dbReference type="PROSITE" id="PS00216">
    <property type="entry name" value="SUGAR_TRANSPORT_1"/>
    <property type="match status" value="1"/>
</dbReference>
<evidence type="ECO:0000256" key="6">
    <source>
        <dbReference type="ARBA" id="ARBA00023136"/>
    </source>
</evidence>
<evidence type="ECO:0000256" key="9">
    <source>
        <dbReference type="SAM" id="Phobius"/>
    </source>
</evidence>
<dbReference type="PROSITE" id="PS00217">
    <property type="entry name" value="SUGAR_TRANSPORT_2"/>
    <property type="match status" value="1"/>
</dbReference>
<dbReference type="InterPro" id="IPR020846">
    <property type="entry name" value="MFS_dom"/>
</dbReference>
<comment type="caution">
    <text evidence="11">The sequence shown here is derived from an EMBL/GenBank/DDBJ whole genome shotgun (WGS) entry which is preliminary data.</text>
</comment>
<dbReference type="SUPFAM" id="SSF103473">
    <property type="entry name" value="MFS general substrate transporter"/>
    <property type="match status" value="1"/>
</dbReference>
<feature type="transmembrane region" description="Helical" evidence="9">
    <location>
        <begin position="465"/>
        <end position="487"/>
    </location>
</feature>
<keyword evidence="12" id="KW-1185">Reference proteome</keyword>
<accession>A0ABR0K2H9</accession>
<keyword evidence="4 9" id="KW-0812">Transmembrane</keyword>
<dbReference type="EMBL" id="JAVRRG010000115">
    <property type="protein sequence ID" value="KAK5084107.1"/>
    <property type="molecule type" value="Genomic_DNA"/>
</dbReference>
<dbReference type="InterPro" id="IPR036259">
    <property type="entry name" value="MFS_trans_sf"/>
</dbReference>
<reference evidence="11 12" key="1">
    <citation type="submission" date="2023-08" db="EMBL/GenBank/DDBJ databases">
        <title>Black Yeasts Isolated from many extreme environments.</title>
        <authorList>
            <person name="Coleine C."/>
            <person name="Stajich J.E."/>
            <person name="Selbmann L."/>
        </authorList>
    </citation>
    <scope>NUCLEOTIDE SEQUENCE [LARGE SCALE GENOMIC DNA]</scope>
    <source>
        <strain evidence="11 12">CCFEE 5885</strain>
    </source>
</reference>
<feature type="domain" description="Major facilitator superfamily (MFS) profile" evidence="10">
    <location>
        <begin position="75"/>
        <end position="521"/>
    </location>
</feature>
<feature type="transmembrane region" description="Helical" evidence="9">
    <location>
        <begin position="321"/>
        <end position="347"/>
    </location>
</feature>
<dbReference type="Pfam" id="PF00083">
    <property type="entry name" value="Sugar_tr"/>
    <property type="match status" value="1"/>
</dbReference>
<dbReference type="InterPro" id="IPR005828">
    <property type="entry name" value="MFS_sugar_transport-like"/>
</dbReference>
<evidence type="ECO:0000313" key="11">
    <source>
        <dbReference type="EMBL" id="KAK5084107.1"/>
    </source>
</evidence>
<evidence type="ECO:0000256" key="8">
    <source>
        <dbReference type="SAM" id="MobiDB-lite"/>
    </source>
</evidence>
<evidence type="ECO:0000256" key="3">
    <source>
        <dbReference type="ARBA" id="ARBA00022448"/>
    </source>
</evidence>
<keyword evidence="5 9" id="KW-1133">Transmembrane helix</keyword>
<dbReference type="PANTHER" id="PTHR48020:SF22">
    <property type="entry name" value="MAJOR FACILITATOR SUPERFAMILY (MFS) PROFILE DOMAIN-CONTAINING PROTEIN-RELATED"/>
    <property type="match status" value="1"/>
</dbReference>
<feature type="transmembrane region" description="Helical" evidence="9">
    <location>
        <begin position="359"/>
        <end position="376"/>
    </location>
</feature>
<feature type="compositionally biased region" description="Basic and acidic residues" evidence="8">
    <location>
        <begin position="1"/>
        <end position="24"/>
    </location>
</feature>
<keyword evidence="6 9" id="KW-0472">Membrane</keyword>
<feature type="transmembrane region" description="Helical" evidence="9">
    <location>
        <begin position="388"/>
        <end position="410"/>
    </location>
</feature>
<name>A0ABR0K2H9_9EURO</name>
<feature type="transmembrane region" description="Helical" evidence="9">
    <location>
        <begin position="499"/>
        <end position="517"/>
    </location>
</feature>
<evidence type="ECO:0000256" key="5">
    <source>
        <dbReference type="ARBA" id="ARBA00022989"/>
    </source>
</evidence>
<evidence type="ECO:0000313" key="12">
    <source>
        <dbReference type="Proteomes" id="UP001345013"/>
    </source>
</evidence>
<feature type="transmembrane region" description="Helical" evidence="9">
    <location>
        <begin position="430"/>
        <end position="453"/>
    </location>
</feature>
<proteinExistence type="inferred from homology"/>
<dbReference type="PROSITE" id="PS50850">
    <property type="entry name" value="MFS"/>
    <property type="match status" value="1"/>
</dbReference>
<dbReference type="PANTHER" id="PTHR48020">
    <property type="entry name" value="PROTON MYO-INOSITOL COTRANSPORTER"/>
    <property type="match status" value="1"/>
</dbReference>
<dbReference type="PRINTS" id="PR00171">
    <property type="entry name" value="SUGRTRNSPORT"/>
</dbReference>
<dbReference type="Proteomes" id="UP001345013">
    <property type="component" value="Unassembled WGS sequence"/>
</dbReference>
<dbReference type="NCBIfam" id="TIGR00879">
    <property type="entry name" value="SP"/>
    <property type="match status" value="1"/>
</dbReference>
<feature type="transmembrane region" description="Helical" evidence="9">
    <location>
        <begin position="143"/>
        <end position="163"/>
    </location>
</feature>
<feature type="transmembrane region" description="Helical" evidence="9">
    <location>
        <begin position="202"/>
        <end position="225"/>
    </location>
</feature>
<feature type="transmembrane region" description="Helical" evidence="9">
    <location>
        <begin position="231"/>
        <end position="251"/>
    </location>
</feature>
<dbReference type="InterPro" id="IPR050814">
    <property type="entry name" value="Myo-inositol_Transporter"/>
</dbReference>
<sequence>MGAEVFDEKHASVHHEDFKQDARRSSITGAGGRRKSSFDSANLNMVLPDKTHGFADANIDDSIEDIPISWFVWMVAFTASVAGSLFGYDTGIISAVLVTLNNSLDGRETSSSEKELITSLCSGGAFVGSIIAGLTADQYGRKVAIYVGCALFTIGALIQAAAYSIAQMAVGRLIVGFGVGSAAMVVPLYIAEIAPTKVRGRLIGLNNMSITGGQVISYGIGAAFAHVPNGWRYMVGLGGIPSIVLACLMPFMPESPRQLAWHGKIEECANVIRKIYKGASEEQVRAKVALIVHACEQSKELNYSQTRWSKIKQLHTDPANLRALICACGLMVISQMSGFNVLMYYSATLFDLVGFSNPVAVGLVVAGTNFIMTWINMMCVDPIGRRRVLVSTVWGMSAGLIAVAVAFSFIPINTDTLEVTGSAASIHAPAIAVLIFIIWFVFFYGVSVGNTAWMSTDFFPMEVRAMGTMFLTCSCWGSNIIVSSTFLSMMKGITPVGAFSFYAAICGIGYVLIYFFYPEVSGLTLEEIKEVFQHGFGVRYARQLRKDRREEIRERIKNQEVRAMGH</sequence>
<evidence type="ECO:0000256" key="1">
    <source>
        <dbReference type="ARBA" id="ARBA00004141"/>
    </source>
</evidence>
<gene>
    <name evidence="11" type="ORF">LTR24_007531</name>
</gene>
<dbReference type="Gene3D" id="1.20.1250.20">
    <property type="entry name" value="MFS general substrate transporter like domains"/>
    <property type="match status" value="1"/>
</dbReference>
<evidence type="ECO:0000256" key="7">
    <source>
        <dbReference type="RuleBase" id="RU003346"/>
    </source>
</evidence>
<evidence type="ECO:0000259" key="10">
    <source>
        <dbReference type="PROSITE" id="PS50850"/>
    </source>
</evidence>
<organism evidence="11 12">
    <name type="scientific">Lithohypha guttulata</name>
    <dbReference type="NCBI Taxonomy" id="1690604"/>
    <lineage>
        <taxon>Eukaryota</taxon>
        <taxon>Fungi</taxon>
        <taxon>Dikarya</taxon>
        <taxon>Ascomycota</taxon>
        <taxon>Pezizomycotina</taxon>
        <taxon>Eurotiomycetes</taxon>
        <taxon>Chaetothyriomycetidae</taxon>
        <taxon>Chaetothyriales</taxon>
        <taxon>Trichomeriaceae</taxon>
        <taxon>Lithohypha</taxon>
    </lineage>
</organism>
<protein>
    <recommendedName>
        <fullName evidence="10">Major facilitator superfamily (MFS) profile domain-containing protein</fullName>
    </recommendedName>
</protein>
<evidence type="ECO:0000256" key="2">
    <source>
        <dbReference type="ARBA" id="ARBA00010992"/>
    </source>
</evidence>
<dbReference type="InterPro" id="IPR005829">
    <property type="entry name" value="Sugar_transporter_CS"/>
</dbReference>
<comment type="subcellular location">
    <subcellularLocation>
        <location evidence="1">Membrane</location>
        <topology evidence="1">Multi-pass membrane protein</topology>
    </subcellularLocation>
</comment>
<feature type="transmembrane region" description="Helical" evidence="9">
    <location>
        <begin position="70"/>
        <end position="96"/>
    </location>
</feature>
<comment type="similarity">
    <text evidence="2 7">Belongs to the major facilitator superfamily. Sugar transporter (TC 2.A.1.1) family.</text>
</comment>
<dbReference type="InterPro" id="IPR003663">
    <property type="entry name" value="Sugar/inositol_transpt"/>
</dbReference>
<feature type="region of interest" description="Disordered" evidence="8">
    <location>
        <begin position="1"/>
        <end position="36"/>
    </location>
</feature>